<name>A0ABT3H184_9RHOB</name>
<sequence length="148" mass="15551">MAHSLSALVARGPGDAVAAAKLGLTLLEAGDFVIVALDPDLARASARRLGVEDRQLSDMAPDKPVTLRFASELGLEPVALIHTEDLDDDSAQWATVYHGCERTMPVSAGLASINAALERVGVRPDAGWDAFDTIGVARLLPQALRVAV</sequence>
<dbReference type="RefSeq" id="WP_264506392.1">
    <property type="nucleotide sequence ID" value="NZ_JAPDFL010000001.1"/>
</dbReference>
<dbReference type="Proteomes" id="UP001208938">
    <property type="component" value="Unassembled WGS sequence"/>
</dbReference>
<dbReference type="EMBL" id="JAPDFL010000001">
    <property type="protein sequence ID" value="MCW1933490.1"/>
    <property type="molecule type" value="Genomic_DNA"/>
</dbReference>
<keyword evidence="2" id="KW-1185">Reference proteome</keyword>
<comment type="caution">
    <text evidence="1">The sequence shown here is derived from an EMBL/GenBank/DDBJ whole genome shotgun (WGS) entry which is preliminary data.</text>
</comment>
<accession>A0ABT3H184</accession>
<evidence type="ECO:0000313" key="1">
    <source>
        <dbReference type="EMBL" id="MCW1933490.1"/>
    </source>
</evidence>
<organism evidence="1 2">
    <name type="scientific">Pararhodobacter zhoushanensis</name>
    <dbReference type="NCBI Taxonomy" id="2479545"/>
    <lineage>
        <taxon>Bacteria</taxon>
        <taxon>Pseudomonadati</taxon>
        <taxon>Pseudomonadota</taxon>
        <taxon>Alphaproteobacteria</taxon>
        <taxon>Rhodobacterales</taxon>
        <taxon>Paracoccaceae</taxon>
        <taxon>Pararhodobacter</taxon>
    </lineage>
</organism>
<proteinExistence type="predicted"/>
<evidence type="ECO:0000313" key="2">
    <source>
        <dbReference type="Proteomes" id="UP001208938"/>
    </source>
</evidence>
<protein>
    <submittedName>
        <fullName evidence="1">Uncharacterized protein</fullName>
    </submittedName>
</protein>
<gene>
    <name evidence="1" type="ORF">OKW52_14800</name>
</gene>
<reference evidence="1 2" key="1">
    <citation type="submission" date="2022-10" db="EMBL/GenBank/DDBJ databases">
        <title>Pararhodobacter sp. nov., isolated from marine algae.</title>
        <authorList>
            <person name="Choi B.J."/>
            <person name="Kim J.M."/>
            <person name="Lee J.K."/>
            <person name="Choi D.G."/>
            <person name="Jeon C.O."/>
        </authorList>
    </citation>
    <scope>NUCLEOTIDE SEQUENCE [LARGE SCALE GENOMIC DNA]</scope>
    <source>
        <strain evidence="1 2">ZQ420</strain>
    </source>
</reference>